<geneLocation type="plasmid" evidence="1">
    <name>pQBR57</name>
</geneLocation>
<reference evidence="1" key="1">
    <citation type="submission" date="2014-12" db="EMBL/GenBank/DDBJ databases">
        <authorList>
            <person name="Hall J."/>
        </authorList>
    </citation>
    <scope>NUCLEOTIDE SEQUENCE [LARGE SCALE GENOMIC DNA]</scope>
    <source>
        <strain evidence="1">SBW25</strain>
        <plasmid evidence="1">pQBR57</plasmid>
    </source>
</reference>
<dbReference type="RefSeq" id="WP_192963340.1">
    <property type="nucleotide sequence ID" value="NZ_LN713926.1"/>
</dbReference>
<evidence type="ECO:0000313" key="1">
    <source>
        <dbReference type="EMBL" id="CEK42147.1"/>
    </source>
</evidence>
<sequence length="94" mass="10741">MPTPEWRHEKATYVVQSLCSLLTTDLDNDQKREVDISLHNALKLLCDAITADAPERVDCWSPKLVELFAQQPEECAKWLSLLDDAEFKPESNLL</sequence>
<protein>
    <submittedName>
        <fullName evidence="1">Uncharacterized protein</fullName>
    </submittedName>
</protein>
<accession>A0A0G4E5A7</accession>
<reference evidence="1" key="2">
    <citation type="submission" date="2015-06" db="EMBL/GenBank/DDBJ databases">
        <title>Environmentally co-occuring mercury resistance plasmids are genetically and phenotypically diverse and confer variable context-dependent fitness effects.</title>
        <authorList>
            <person name="Hall J.P.J."/>
            <person name="Harrison E."/>
            <person name="Lilley A.K."/>
            <person name="Paterson S."/>
            <person name="Spiers A.J."/>
            <person name="Brockhurst M.A."/>
        </authorList>
    </citation>
    <scope>NUCLEOTIDE SEQUENCE [LARGE SCALE GENOMIC DNA]</scope>
    <source>
        <strain evidence="1">SBW25</strain>
        <plasmid evidence="1">pQBR57</plasmid>
    </source>
</reference>
<organism evidence="1">
    <name type="scientific">Pseudomonas fluorescens (strain SBW25)</name>
    <dbReference type="NCBI Taxonomy" id="216595"/>
    <lineage>
        <taxon>Bacteria</taxon>
        <taxon>Pseudomonadati</taxon>
        <taxon>Pseudomonadota</taxon>
        <taxon>Gammaproteobacteria</taxon>
        <taxon>Pseudomonadales</taxon>
        <taxon>Pseudomonadaceae</taxon>
        <taxon>Pseudomonas</taxon>
    </lineage>
</organism>
<proteinExistence type="predicted"/>
<keyword evidence="1" id="KW-0614">Plasmid</keyword>
<gene>
    <name evidence="1" type="ORF">PQBR57_0194</name>
</gene>
<dbReference type="AlphaFoldDB" id="A0A0G4E5A7"/>
<name>A0A0G4E5A7_PSEFS</name>
<dbReference type="EMBL" id="LN713926">
    <property type="protein sequence ID" value="CEK42147.1"/>
    <property type="molecule type" value="Genomic_DNA"/>
</dbReference>